<reference evidence="2 3" key="1">
    <citation type="submission" date="2015-05" db="EMBL/GenBank/DDBJ databases">
        <title>Draft genome sequence of Lampropedia sp. CT6, isolated from the microbial mat of a hot water spring, located at Manikaran, India.</title>
        <authorList>
            <person name="Tripathi C."/>
            <person name="Rani P."/>
            <person name="Mahato N.K."/>
            <person name="Lal R."/>
        </authorList>
    </citation>
    <scope>NUCLEOTIDE SEQUENCE [LARGE SCALE GENOMIC DNA]</scope>
    <source>
        <strain evidence="2 3">CT6</strain>
    </source>
</reference>
<sequence length="223" mass="25064">MRPRRAKPLHVPIRVLHAMHRPQILTHLLALSAHDRYLRFGYPASDSQIERYVETLNFARDEIYGVVNRKLVLIAMAHLAFDAPQPGRLQAAEFGVSVLGAYRGRGLGAQLYERAVVHARNKGVQTLYIHALSENAPMLRIARNAGATVHREGSESEAYLKLPPPDLSSHLSEAWEDQIAELDYHLKLQAFQVQTYLDTLRLWSGVAAGQSKRSADLATTDRR</sequence>
<dbReference type="PROSITE" id="PS51186">
    <property type="entry name" value="GNAT"/>
    <property type="match status" value="1"/>
</dbReference>
<accession>A0A0U1PYF5</accession>
<proteinExistence type="predicted"/>
<dbReference type="InterPro" id="IPR016181">
    <property type="entry name" value="Acyl_CoA_acyltransferase"/>
</dbReference>
<keyword evidence="2" id="KW-0808">Transferase</keyword>
<dbReference type="AlphaFoldDB" id="A0A0U1PYF5"/>
<name>A0A0U1PYF5_9BURK</name>
<dbReference type="PATRIC" id="fig|1610491.3.peg.2150"/>
<comment type="caution">
    <text evidence="2">The sequence shown here is derived from an EMBL/GenBank/DDBJ whole genome shotgun (WGS) entry which is preliminary data.</text>
</comment>
<dbReference type="Pfam" id="PF00583">
    <property type="entry name" value="Acetyltransf_1"/>
    <property type="match status" value="1"/>
</dbReference>
<dbReference type="EMBL" id="LBNQ01000032">
    <property type="protein sequence ID" value="KKW67552.1"/>
    <property type="molecule type" value="Genomic_DNA"/>
</dbReference>
<dbReference type="Proteomes" id="UP000050580">
    <property type="component" value="Unassembled WGS sequence"/>
</dbReference>
<organism evidence="2 3">
    <name type="scientific">Lampropedia cohaerens</name>
    <dbReference type="NCBI Taxonomy" id="1610491"/>
    <lineage>
        <taxon>Bacteria</taxon>
        <taxon>Pseudomonadati</taxon>
        <taxon>Pseudomonadota</taxon>
        <taxon>Betaproteobacteria</taxon>
        <taxon>Burkholderiales</taxon>
        <taxon>Comamonadaceae</taxon>
        <taxon>Lampropedia</taxon>
    </lineage>
</organism>
<gene>
    <name evidence="2" type="ORF">AAV94_10110</name>
</gene>
<feature type="domain" description="N-acetyltransferase" evidence="1">
    <location>
        <begin position="11"/>
        <end position="165"/>
    </location>
</feature>
<evidence type="ECO:0000313" key="3">
    <source>
        <dbReference type="Proteomes" id="UP000050580"/>
    </source>
</evidence>
<dbReference type="InterPro" id="IPR000182">
    <property type="entry name" value="GNAT_dom"/>
</dbReference>
<evidence type="ECO:0000313" key="2">
    <source>
        <dbReference type="EMBL" id="KKW67552.1"/>
    </source>
</evidence>
<evidence type="ECO:0000259" key="1">
    <source>
        <dbReference type="PROSITE" id="PS51186"/>
    </source>
</evidence>
<protein>
    <submittedName>
        <fullName evidence="2">GCN5 family acetyltransferase</fullName>
    </submittedName>
</protein>
<dbReference type="GO" id="GO:0016747">
    <property type="term" value="F:acyltransferase activity, transferring groups other than amino-acyl groups"/>
    <property type="evidence" value="ECO:0007669"/>
    <property type="project" value="InterPro"/>
</dbReference>
<dbReference type="CDD" id="cd04301">
    <property type="entry name" value="NAT_SF"/>
    <property type="match status" value="1"/>
</dbReference>
<keyword evidence="3" id="KW-1185">Reference proteome</keyword>
<dbReference type="STRING" id="1610491.AAV94_10110"/>
<dbReference type="Gene3D" id="3.40.630.30">
    <property type="match status" value="1"/>
</dbReference>
<dbReference type="SUPFAM" id="SSF55729">
    <property type="entry name" value="Acyl-CoA N-acyltransferases (Nat)"/>
    <property type="match status" value="1"/>
</dbReference>